<reference evidence="1 2" key="1">
    <citation type="submission" date="2016-10" db="EMBL/GenBank/DDBJ databases">
        <authorList>
            <person name="de Groot N.N."/>
        </authorList>
    </citation>
    <scope>NUCLEOTIDE SEQUENCE [LARGE SCALE GENOMIC DNA]</scope>
    <source>
        <strain evidence="1 2">CGMCC 1.5058</strain>
    </source>
</reference>
<evidence type="ECO:0000313" key="2">
    <source>
        <dbReference type="Proteomes" id="UP000183255"/>
    </source>
</evidence>
<organism evidence="1 2">
    <name type="scientific">Proteiniclasticum ruminis</name>
    <dbReference type="NCBI Taxonomy" id="398199"/>
    <lineage>
        <taxon>Bacteria</taxon>
        <taxon>Bacillati</taxon>
        <taxon>Bacillota</taxon>
        <taxon>Clostridia</taxon>
        <taxon>Eubacteriales</taxon>
        <taxon>Clostridiaceae</taxon>
        <taxon>Proteiniclasticum</taxon>
    </lineage>
</organism>
<proteinExistence type="predicted"/>
<dbReference type="EMBL" id="FNDZ01000019">
    <property type="protein sequence ID" value="SDJ40072.1"/>
    <property type="molecule type" value="Genomic_DNA"/>
</dbReference>
<dbReference type="Proteomes" id="UP000183255">
    <property type="component" value="Unassembled WGS sequence"/>
</dbReference>
<accession>A0A1G8TEQ8</accession>
<gene>
    <name evidence="1" type="ORF">SAMN05421804_1192</name>
</gene>
<name>A0A1G8TEQ8_9CLOT</name>
<evidence type="ECO:0000313" key="1">
    <source>
        <dbReference type="EMBL" id="SDJ40072.1"/>
    </source>
</evidence>
<sequence length="54" mass="6635">MFYENHYISDYEMENGALSLIYHWEDLQRDLFVADVLYNSAYCMFKSENKRSRK</sequence>
<dbReference type="AlphaFoldDB" id="A0A1G8TEQ8"/>
<protein>
    <submittedName>
        <fullName evidence="1">Uncharacterized protein</fullName>
    </submittedName>
</protein>